<keyword evidence="6" id="KW-1185">Reference proteome</keyword>
<evidence type="ECO:0000313" key="5">
    <source>
        <dbReference type="EMBL" id="MCX2699424.1"/>
    </source>
</evidence>
<accession>A0ABT3QUY6</accession>
<proteinExistence type="predicted"/>
<keyword evidence="1" id="KW-0815">Transposition</keyword>
<dbReference type="NCBIfam" id="NF033587">
    <property type="entry name" value="transpos_IS6"/>
    <property type="match status" value="1"/>
</dbReference>
<dbReference type="InterPro" id="IPR032874">
    <property type="entry name" value="DDE_dom"/>
</dbReference>
<keyword evidence="3" id="KW-0233">DNA recombination</keyword>
<dbReference type="InterPro" id="IPR047930">
    <property type="entry name" value="Transpos_IS6"/>
</dbReference>
<reference evidence="5 6" key="1">
    <citation type="submission" date="2022-11" db="EMBL/GenBank/DDBJ databases">
        <title>Brucella sp. YY2X, whole genome shotgun sequencing project.</title>
        <authorList>
            <person name="Yang Y."/>
        </authorList>
    </citation>
    <scope>NUCLEOTIDE SEQUENCE [LARGE SCALE GENOMIC DNA]</scope>
    <source>
        <strain evidence="5 6">YY2X</strain>
    </source>
</reference>
<dbReference type="EMBL" id="JAPHAV010000033">
    <property type="protein sequence ID" value="MCX2699424.1"/>
    <property type="molecule type" value="Genomic_DNA"/>
</dbReference>
<dbReference type="InterPro" id="IPR052183">
    <property type="entry name" value="IS_Transposase"/>
</dbReference>
<gene>
    <name evidence="5" type="ORF">OPR82_22280</name>
</gene>
<evidence type="ECO:0000313" key="6">
    <source>
        <dbReference type="Proteomes" id="UP001301216"/>
    </source>
</evidence>
<keyword evidence="2" id="KW-0238">DNA-binding</keyword>
<dbReference type="Proteomes" id="UP001301216">
    <property type="component" value="Unassembled WGS sequence"/>
</dbReference>
<evidence type="ECO:0000256" key="2">
    <source>
        <dbReference type="ARBA" id="ARBA00023125"/>
    </source>
</evidence>
<dbReference type="PANTHER" id="PTHR35528:SF3">
    <property type="entry name" value="BLL1675 PROTEIN"/>
    <property type="match status" value="1"/>
</dbReference>
<protein>
    <submittedName>
        <fullName evidence="5">IS6 family transposase</fullName>
    </submittedName>
</protein>
<dbReference type="PANTHER" id="PTHR35528">
    <property type="entry name" value="BLL1675 PROTEIN"/>
    <property type="match status" value="1"/>
</dbReference>
<sequence>MIESRSSLYHRHRFPAEIIAEAVWLYYRFPLSFRMVEDMLAYRGILVTHKAVHEWAEKFGREYANTIRRRTPRLGDKWHLDEMVITIKGEKHFLWRAVDQDGFALDVLVQKRRNTKAAKRFMRKLLRGQGCSARVMVSDKLRSYGAAKRELGMSVCEHRQHKGLNNRAENSHQPIRRRERVMKRFKAARHVQRFTSIHDPVYNLHYFPRNLLSSADHRELRQTATNMWREIACLKAA</sequence>
<evidence type="ECO:0000256" key="1">
    <source>
        <dbReference type="ARBA" id="ARBA00022578"/>
    </source>
</evidence>
<comment type="caution">
    <text evidence="5">The sequence shown here is derived from an EMBL/GenBank/DDBJ whole genome shotgun (WGS) entry which is preliminary data.</text>
</comment>
<dbReference type="Pfam" id="PF13610">
    <property type="entry name" value="DDE_Tnp_IS240"/>
    <property type="match status" value="1"/>
</dbReference>
<evidence type="ECO:0000256" key="3">
    <source>
        <dbReference type="ARBA" id="ARBA00023172"/>
    </source>
</evidence>
<name>A0ABT3QUY6_9HYPH</name>
<feature type="domain" description="DDE" evidence="4">
    <location>
        <begin position="76"/>
        <end position="204"/>
    </location>
</feature>
<organism evidence="5 6">
    <name type="scientific">Ochrobactrum chromiisoli</name>
    <dbReference type="NCBI Taxonomy" id="2993941"/>
    <lineage>
        <taxon>Bacteria</taxon>
        <taxon>Pseudomonadati</taxon>
        <taxon>Pseudomonadota</taxon>
        <taxon>Alphaproteobacteria</taxon>
        <taxon>Hyphomicrobiales</taxon>
        <taxon>Brucellaceae</taxon>
        <taxon>Brucella/Ochrobactrum group</taxon>
        <taxon>Ochrobactrum</taxon>
    </lineage>
</organism>
<evidence type="ECO:0000259" key="4">
    <source>
        <dbReference type="Pfam" id="PF13610"/>
    </source>
</evidence>
<dbReference type="RefSeq" id="WP_265987151.1">
    <property type="nucleotide sequence ID" value="NZ_JAPHAV010000033.1"/>
</dbReference>